<dbReference type="EMBL" id="VSSQ01134148">
    <property type="protein sequence ID" value="MPN59769.1"/>
    <property type="molecule type" value="Genomic_DNA"/>
</dbReference>
<proteinExistence type="predicted"/>
<reference evidence="1" key="1">
    <citation type="submission" date="2019-08" db="EMBL/GenBank/DDBJ databases">
        <authorList>
            <person name="Kucharzyk K."/>
            <person name="Murdoch R.W."/>
            <person name="Higgins S."/>
            <person name="Loffler F."/>
        </authorList>
    </citation>
    <scope>NUCLEOTIDE SEQUENCE</scope>
</reference>
<sequence length="114" mass="13066">MNKQAAHKKKIMDEIVANDFAALNGSIIRIMGNVLGPGWQKGSDLMMAFRDKEESELYFSLDYLQQCDAIAVRDAETKEPVEIYDFELEEIQIRLTADGIKLLMVRKKDELIEI</sequence>
<comment type="caution">
    <text evidence="1">The sequence shown here is derived from an EMBL/GenBank/DDBJ whole genome shotgun (WGS) entry which is preliminary data.</text>
</comment>
<name>A0A645JAL1_9ZZZZ</name>
<evidence type="ECO:0000313" key="1">
    <source>
        <dbReference type="EMBL" id="MPN59769.1"/>
    </source>
</evidence>
<accession>A0A645JAL1</accession>
<dbReference type="AlphaFoldDB" id="A0A645JAL1"/>
<organism evidence="1">
    <name type="scientific">bioreactor metagenome</name>
    <dbReference type="NCBI Taxonomy" id="1076179"/>
    <lineage>
        <taxon>unclassified sequences</taxon>
        <taxon>metagenomes</taxon>
        <taxon>ecological metagenomes</taxon>
    </lineage>
</organism>
<protein>
    <submittedName>
        <fullName evidence="1">Uncharacterized protein</fullName>
    </submittedName>
</protein>
<gene>
    <name evidence="1" type="ORF">SDC9_207491</name>
</gene>